<keyword evidence="2" id="KW-0812">Transmembrane</keyword>
<gene>
    <name evidence="3" type="ORF">BLA39750_01049</name>
</gene>
<dbReference type="AlphaFoldDB" id="A0A6P2UYC5"/>
<keyword evidence="2" id="KW-0472">Membrane</keyword>
<evidence type="ECO:0000313" key="4">
    <source>
        <dbReference type="Proteomes" id="UP000494110"/>
    </source>
</evidence>
<feature type="region of interest" description="Disordered" evidence="1">
    <location>
        <begin position="217"/>
        <end position="245"/>
    </location>
</feature>
<dbReference type="RefSeq" id="WP_175011215.1">
    <property type="nucleotide sequence ID" value="NZ_CABVQN010000004.1"/>
</dbReference>
<sequence length="245" mass="26154">MTNQTEHEKESRLTEAPVSGMVPVSTDASGEMPPASGSSQDPAGEVDREWDIPARSTWKTAWKLVLGAAVTGIVATGMCLLAGDVANSFNLSPDQYGVFLALLSGLAGGVIGCLDFRPGRIKVLGTVHDEEAKAIALRAKTDAGWCTVGTAGFGVPAILARIHPPAALSFLPHDVTAGFVAGAIFVLAFGTTISLRTTSAEFARQVLKMAKHNEDLQKKRMAEKKRQEKLEAERNLREKLEAEKE</sequence>
<feature type="region of interest" description="Disordered" evidence="1">
    <location>
        <begin position="1"/>
        <end position="47"/>
    </location>
</feature>
<evidence type="ECO:0000256" key="2">
    <source>
        <dbReference type="SAM" id="Phobius"/>
    </source>
</evidence>
<accession>A0A6P2UYC5</accession>
<evidence type="ECO:0000256" key="1">
    <source>
        <dbReference type="SAM" id="MobiDB-lite"/>
    </source>
</evidence>
<name>A0A6P2UYC5_BURL3</name>
<organism evidence="3 4">
    <name type="scientific">Burkholderia lata (strain ATCC 17760 / DSM 23089 / LMG 22485 / NCIMB 9086 / R18194 / 383)</name>
    <dbReference type="NCBI Taxonomy" id="482957"/>
    <lineage>
        <taxon>Bacteria</taxon>
        <taxon>Pseudomonadati</taxon>
        <taxon>Pseudomonadota</taxon>
        <taxon>Betaproteobacteria</taxon>
        <taxon>Burkholderiales</taxon>
        <taxon>Burkholderiaceae</taxon>
        <taxon>Burkholderia</taxon>
        <taxon>Burkholderia cepacia complex</taxon>
    </lineage>
</organism>
<proteinExistence type="predicted"/>
<feature type="transmembrane region" description="Helical" evidence="2">
    <location>
        <begin position="143"/>
        <end position="163"/>
    </location>
</feature>
<feature type="transmembrane region" description="Helical" evidence="2">
    <location>
        <begin position="64"/>
        <end position="83"/>
    </location>
</feature>
<keyword evidence="2" id="KW-1133">Transmembrane helix</keyword>
<feature type="transmembrane region" description="Helical" evidence="2">
    <location>
        <begin position="175"/>
        <end position="195"/>
    </location>
</feature>
<protein>
    <submittedName>
        <fullName evidence="3">Uncharacterized protein</fullName>
    </submittedName>
</protein>
<dbReference type="Proteomes" id="UP000494110">
    <property type="component" value="Unassembled WGS sequence"/>
</dbReference>
<evidence type="ECO:0000313" key="3">
    <source>
        <dbReference type="EMBL" id="VWC78864.1"/>
    </source>
</evidence>
<feature type="compositionally biased region" description="Basic and acidic residues" evidence="1">
    <location>
        <begin position="1"/>
        <end position="13"/>
    </location>
</feature>
<dbReference type="EMBL" id="CABVQN010000004">
    <property type="protein sequence ID" value="VWC78864.1"/>
    <property type="molecule type" value="Genomic_DNA"/>
</dbReference>
<reference evidence="3 4" key="1">
    <citation type="submission" date="2019-09" db="EMBL/GenBank/DDBJ databases">
        <authorList>
            <person name="Depoorter E."/>
        </authorList>
    </citation>
    <scope>NUCLEOTIDE SEQUENCE [LARGE SCALE GENOMIC DNA]</scope>
    <source>
        <strain evidence="3">R-39750</strain>
    </source>
</reference>
<feature type="transmembrane region" description="Helical" evidence="2">
    <location>
        <begin position="95"/>
        <end position="114"/>
    </location>
</feature>